<evidence type="ECO:0000313" key="1">
    <source>
        <dbReference type="EMBL" id="CEE00242.1"/>
    </source>
</evidence>
<dbReference type="Proteomes" id="UP000040576">
    <property type="component" value="Unassembled WGS sequence"/>
</dbReference>
<dbReference type="RefSeq" id="WP_034767524.1">
    <property type="nucleotide sequence ID" value="NZ_CCRF01000012.1"/>
</dbReference>
<protein>
    <recommendedName>
        <fullName evidence="3">Spore coat protein</fullName>
    </recommendedName>
</protein>
<organism evidence="1 2">
    <name type="scientific">Caldibacillus thermoamylovorans</name>
    <dbReference type="NCBI Taxonomy" id="35841"/>
    <lineage>
        <taxon>Bacteria</taxon>
        <taxon>Bacillati</taxon>
        <taxon>Bacillota</taxon>
        <taxon>Bacilli</taxon>
        <taxon>Bacillales</taxon>
        <taxon>Bacillaceae</taxon>
        <taxon>Caldibacillus</taxon>
    </lineage>
</organism>
<evidence type="ECO:0008006" key="3">
    <source>
        <dbReference type="Google" id="ProtNLM"/>
    </source>
</evidence>
<dbReference type="EMBL" id="CCRF01000012">
    <property type="protein sequence ID" value="CEE00242.1"/>
    <property type="molecule type" value="Genomic_DNA"/>
</dbReference>
<evidence type="ECO:0000313" key="2">
    <source>
        <dbReference type="Proteomes" id="UP000040576"/>
    </source>
</evidence>
<accession>A0A090IRF8</accession>
<keyword evidence="2" id="KW-1185">Reference proteome</keyword>
<dbReference type="PATRIC" id="fig|35841.6.peg.3247"/>
<dbReference type="AlphaFoldDB" id="A0A090IRF8"/>
<gene>
    <name evidence="1" type="ORF">BT1A1_0381</name>
</gene>
<proteinExistence type="predicted"/>
<dbReference type="KEGG" id="bthv:CQJ30_02510"/>
<reference evidence="1 2" key="1">
    <citation type="submission" date="2014-07" db="EMBL/GenBank/DDBJ databases">
        <authorList>
            <person name="Wibberg Daniel"/>
        </authorList>
    </citation>
    <scope>NUCLEOTIDE SEQUENCE [LARGE SCALE GENOMIC DNA]</scope>
</reference>
<dbReference type="GeneID" id="92959544"/>
<dbReference type="eggNOG" id="ENOG5033AQH">
    <property type="taxonomic scope" value="Bacteria"/>
</dbReference>
<sequence>MNKSLALHETLELHELLTFKSLCLSKSTLMSGLVQDEELKTILLNDVKAGEEGVKRLENLIRWDGQ</sequence>
<name>A0A090IRF8_9BACI</name>